<keyword evidence="16" id="KW-1185">Reference proteome</keyword>
<proteinExistence type="predicted"/>
<sequence length="921" mass="101197">MDTTNVEFRTAGHAKEVEECRCPPGYTGLSCCNCNGHASACDPISGHCLSCQHNTEGPQCDKCRPGFFGDPTRGRPDDCKPCPARTTRLLDGSSTCDNRGTVSSSSRPCNCKNNVAGTLCDECKPGFFHLSEANPEGCLQCFCMGVTKQCASSTWNRDQVTAYGGELRYTVRFEPRQRSLVIDGQPDVVLQGNGIFLEHFSNTKPAPRVPQTVTVTFRESAWRRADGQPCTREHLLMALADVTVFMIRATYADNMAESSISDIRMDIAVPHTTGNVRALEVEECACPQGYRGPSCQDCAEGYTRTSSGLYLGTCERCDCHGHASSCDPETGACLQCLHNTEGPRCDRCQAGYYGNPARGGAQACQPCPCPGTSSSNQFSSTCYLESDGQPTCDSCPPGYSGRRCEREERSSADSCGDPLQTEDFFPVGCGAEAVFNFSLEKEILPDGSGDDDDEDEDFVTYIRTTQSPKRTRQTTLPAVKKTTAIMPLMPSKNAPRLPPRFTPSPEIRHSSFQHLLRLHLSSFNQRLSMLESNTLDMKEGIRTLQKQQSFLSAQMKQLLSLHSTGEKTQKVAELEQNYTEMEDRLGRLEGRLEILIDGFTALAQEMNRMKRRHISRSTNERKILTTTVALPFYTTTQTPTTAISTKKQSIQTPRSNTVKNRSNSNSEKLKKGISSGISRPKATTQPKKIASTKSKVRTSSITPTSTTTTASTKAKIGSKKVTESKKSHLQTTKTVRTNQKQRKEVTKFQLDPPSHSPRPRKQPNKMVSKKDSKVLVKDNGHSKKAVISDAPQTKPNRQQKPVQSKNSQNTKEARKLVSKESDVVSSKKSSNSAASKKRSSATSRPKRTTPPPKIKTTTAKKKLSSVVKRKSNGAPKPPRKESTKPGVFDLLRLLNGDQKSSKQKANQDASLHVVLGRLAIP</sequence>
<accession>A0AAW0MUP1</accession>
<evidence type="ECO:0000256" key="6">
    <source>
        <dbReference type="ARBA" id="ARBA00022869"/>
    </source>
</evidence>
<keyword evidence="11" id="KW-0175">Coiled coil</keyword>
<evidence type="ECO:0000256" key="9">
    <source>
        <dbReference type="ARBA" id="ARBA00023292"/>
    </source>
</evidence>
<dbReference type="FunFam" id="2.10.25.10:FF:000106">
    <property type="entry name" value="Heparan sulfate proteoglycan 2"/>
    <property type="match status" value="2"/>
</dbReference>
<dbReference type="AlphaFoldDB" id="A0AAW0MUP1"/>
<evidence type="ECO:0000259" key="14">
    <source>
        <dbReference type="PROSITE" id="PS51115"/>
    </source>
</evidence>
<dbReference type="GO" id="GO:0009887">
    <property type="term" value="P:animal organ morphogenesis"/>
    <property type="evidence" value="ECO:0007669"/>
    <property type="project" value="TreeGrafter"/>
</dbReference>
<dbReference type="GO" id="GO:0005604">
    <property type="term" value="C:basement membrane"/>
    <property type="evidence" value="ECO:0007669"/>
    <property type="project" value="UniProtKB-SubCell"/>
</dbReference>
<dbReference type="PROSITE" id="PS51115">
    <property type="entry name" value="LAMININ_IVA"/>
    <property type="match status" value="1"/>
</dbReference>
<evidence type="ECO:0000313" key="16">
    <source>
        <dbReference type="Proteomes" id="UP001460270"/>
    </source>
</evidence>
<dbReference type="PROSITE" id="PS50027">
    <property type="entry name" value="EGF_LAM_2"/>
    <property type="match status" value="2"/>
</dbReference>
<evidence type="ECO:0000256" key="10">
    <source>
        <dbReference type="PROSITE-ProRule" id="PRU00460"/>
    </source>
</evidence>
<evidence type="ECO:0000256" key="4">
    <source>
        <dbReference type="ARBA" id="ARBA00022729"/>
    </source>
</evidence>
<feature type="compositionally biased region" description="Basic and acidic residues" evidence="12">
    <location>
        <begin position="811"/>
        <end position="822"/>
    </location>
</feature>
<feature type="compositionally biased region" description="Basic residues" evidence="12">
    <location>
        <begin position="858"/>
        <end position="871"/>
    </location>
</feature>
<dbReference type="FunFam" id="2.10.25.10:FF:000407">
    <property type="entry name" value="Laminin subunit alpha-3"/>
    <property type="match status" value="1"/>
</dbReference>
<protein>
    <submittedName>
        <fullName evidence="15">Uncharacterized protein</fullName>
    </submittedName>
</protein>
<dbReference type="PANTHER" id="PTHR10574">
    <property type="entry name" value="NETRIN/LAMININ-RELATED"/>
    <property type="match status" value="1"/>
</dbReference>
<name>A0AAW0MUP1_9GOBI</name>
<dbReference type="SMART" id="SM00181">
    <property type="entry name" value="EGF"/>
    <property type="match status" value="3"/>
</dbReference>
<keyword evidence="2" id="KW-0964">Secreted</keyword>
<feature type="disulfide bond" evidence="10">
    <location>
        <begin position="336"/>
        <end position="345"/>
    </location>
</feature>
<feature type="region of interest" description="Disordered" evidence="12">
    <location>
        <begin position="639"/>
        <end position="887"/>
    </location>
</feature>
<dbReference type="InterPro" id="IPR050440">
    <property type="entry name" value="Laminin/Netrin_ECM"/>
</dbReference>
<evidence type="ECO:0000256" key="11">
    <source>
        <dbReference type="SAM" id="Coils"/>
    </source>
</evidence>
<comment type="caution">
    <text evidence="15">The sequence shown here is derived from an EMBL/GenBank/DDBJ whole genome shotgun (WGS) entry which is preliminary data.</text>
</comment>
<feature type="disulfide bond" evidence="10">
    <location>
        <begin position="51"/>
        <end position="60"/>
    </location>
</feature>
<gene>
    <name evidence="15" type="ORF">WMY93_028026</name>
</gene>
<evidence type="ECO:0000256" key="7">
    <source>
        <dbReference type="ARBA" id="ARBA00023157"/>
    </source>
</evidence>
<dbReference type="Gene3D" id="2.10.25.10">
    <property type="entry name" value="Laminin"/>
    <property type="match status" value="4"/>
</dbReference>
<feature type="compositionally biased region" description="Low complexity" evidence="12">
    <location>
        <begin position="823"/>
        <end position="834"/>
    </location>
</feature>
<keyword evidence="5" id="KW-0677">Repeat</keyword>
<dbReference type="SUPFAM" id="SSF57196">
    <property type="entry name" value="EGF/Laminin"/>
    <property type="match status" value="3"/>
</dbReference>
<feature type="domain" description="Laminin EGF-like" evidence="13">
    <location>
        <begin position="32"/>
        <end position="81"/>
    </location>
</feature>
<keyword evidence="9 10" id="KW-0424">Laminin EGF-like domain</keyword>
<organism evidence="15 16">
    <name type="scientific">Mugilogobius chulae</name>
    <name type="common">yellowstripe goby</name>
    <dbReference type="NCBI Taxonomy" id="88201"/>
    <lineage>
        <taxon>Eukaryota</taxon>
        <taxon>Metazoa</taxon>
        <taxon>Chordata</taxon>
        <taxon>Craniata</taxon>
        <taxon>Vertebrata</taxon>
        <taxon>Euteleostomi</taxon>
        <taxon>Actinopterygii</taxon>
        <taxon>Neopterygii</taxon>
        <taxon>Teleostei</taxon>
        <taxon>Neoteleostei</taxon>
        <taxon>Acanthomorphata</taxon>
        <taxon>Gobiaria</taxon>
        <taxon>Gobiiformes</taxon>
        <taxon>Gobioidei</taxon>
        <taxon>Gobiidae</taxon>
        <taxon>Gobionellinae</taxon>
        <taxon>Mugilogobius</taxon>
    </lineage>
</organism>
<dbReference type="InterPro" id="IPR000742">
    <property type="entry name" value="EGF"/>
</dbReference>
<dbReference type="SMART" id="SM00281">
    <property type="entry name" value="LamB"/>
    <property type="match status" value="1"/>
</dbReference>
<reference evidence="16" key="1">
    <citation type="submission" date="2024-04" db="EMBL/GenBank/DDBJ databases">
        <title>Salinicola lusitanus LLJ914,a marine bacterium isolated from the Okinawa Trough.</title>
        <authorList>
            <person name="Li J."/>
        </authorList>
    </citation>
    <scope>NUCLEOTIDE SEQUENCE [LARGE SCALE GENOMIC DNA]</scope>
</reference>
<comment type="subcellular location">
    <subcellularLocation>
        <location evidence="1">Secreted</location>
        <location evidence="1">Extracellular space</location>
        <location evidence="1">Extracellular matrix</location>
        <location evidence="1">Basement membrane</location>
    </subcellularLocation>
</comment>
<keyword evidence="7 10" id="KW-1015">Disulfide bond</keyword>
<comment type="caution">
    <text evidence="10">Lacks conserved residue(s) required for the propagation of feature annotation.</text>
</comment>
<evidence type="ECO:0000256" key="8">
    <source>
        <dbReference type="ARBA" id="ARBA00023180"/>
    </source>
</evidence>
<feature type="domain" description="Laminin EGF-like" evidence="13">
    <location>
        <begin position="317"/>
        <end position="366"/>
    </location>
</feature>
<dbReference type="CDD" id="cd00055">
    <property type="entry name" value="EGF_Lam"/>
    <property type="match status" value="3"/>
</dbReference>
<evidence type="ECO:0000259" key="13">
    <source>
        <dbReference type="PROSITE" id="PS50027"/>
    </source>
</evidence>
<dbReference type="EMBL" id="JBBPFD010000020">
    <property type="protein sequence ID" value="KAK7884903.1"/>
    <property type="molecule type" value="Genomic_DNA"/>
</dbReference>
<keyword evidence="6" id="KW-0084">Basement membrane</keyword>
<feature type="compositionally biased region" description="Polar residues" evidence="12">
    <location>
        <begin position="675"/>
        <end position="686"/>
    </location>
</feature>
<dbReference type="PROSITE" id="PS01248">
    <property type="entry name" value="EGF_LAM_1"/>
    <property type="match status" value="2"/>
</dbReference>
<dbReference type="GO" id="GO:0009888">
    <property type="term" value="P:tissue development"/>
    <property type="evidence" value="ECO:0007669"/>
    <property type="project" value="TreeGrafter"/>
</dbReference>
<dbReference type="PANTHER" id="PTHR10574:SF444">
    <property type="entry name" value="BASEMENT MEMBRANE-SPECIFIC HEPARAN SULFATE PROTEOGLYCAN CORE PROTEIN"/>
    <property type="match status" value="1"/>
</dbReference>
<dbReference type="InterPro" id="IPR056863">
    <property type="entry name" value="LMN_ATRN_NET-like_EGF"/>
</dbReference>
<dbReference type="SMART" id="SM00180">
    <property type="entry name" value="EGF_Lam"/>
    <property type="match status" value="4"/>
</dbReference>
<feature type="compositionally biased region" description="Polar residues" evidence="12">
    <location>
        <begin position="646"/>
        <end position="666"/>
    </location>
</feature>
<evidence type="ECO:0000256" key="5">
    <source>
        <dbReference type="ARBA" id="ARBA00022737"/>
    </source>
</evidence>
<feature type="coiled-coil region" evidence="11">
    <location>
        <begin position="564"/>
        <end position="591"/>
    </location>
</feature>
<evidence type="ECO:0000256" key="1">
    <source>
        <dbReference type="ARBA" id="ARBA00004302"/>
    </source>
</evidence>
<keyword evidence="4" id="KW-0732">Signal</keyword>
<evidence type="ECO:0000256" key="3">
    <source>
        <dbReference type="ARBA" id="ARBA00022530"/>
    </source>
</evidence>
<dbReference type="Pfam" id="PF24973">
    <property type="entry name" value="EGF_LMN_ATRN"/>
    <property type="match status" value="2"/>
</dbReference>
<feature type="compositionally biased region" description="Low complexity" evidence="12">
    <location>
        <begin position="698"/>
        <end position="715"/>
    </location>
</feature>
<evidence type="ECO:0000313" key="15">
    <source>
        <dbReference type="EMBL" id="KAK7884903.1"/>
    </source>
</evidence>
<dbReference type="Pfam" id="PF00052">
    <property type="entry name" value="Laminin_B"/>
    <property type="match status" value="1"/>
</dbReference>
<dbReference type="Proteomes" id="UP001460270">
    <property type="component" value="Unassembled WGS sequence"/>
</dbReference>
<evidence type="ECO:0000256" key="2">
    <source>
        <dbReference type="ARBA" id="ARBA00022525"/>
    </source>
</evidence>
<feature type="compositionally biased region" description="Polar residues" evidence="12">
    <location>
        <begin position="729"/>
        <end position="738"/>
    </location>
</feature>
<dbReference type="InterPro" id="IPR000034">
    <property type="entry name" value="Laminin_IV"/>
</dbReference>
<dbReference type="Pfam" id="PF00053">
    <property type="entry name" value="EGF_laminin"/>
    <property type="match status" value="2"/>
</dbReference>
<keyword evidence="3" id="KW-0272">Extracellular matrix</keyword>
<feature type="compositionally biased region" description="Basic and acidic residues" evidence="12">
    <location>
        <begin position="768"/>
        <end position="781"/>
    </location>
</feature>
<keyword evidence="8" id="KW-0325">Glycoprotein</keyword>
<feature type="compositionally biased region" description="Polar residues" evidence="12">
    <location>
        <begin position="790"/>
        <end position="810"/>
    </location>
</feature>
<evidence type="ECO:0000256" key="12">
    <source>
        <dbReference type="SAM" id="MobiDB-lite"/>
    </source>
</evidence>
<dbReference type="SMART" id="SM01411">
    <property type="entry name" value="Ephrin_rec_like"/>
    <property type="match status" value="3"/>
</dbReference>
<feature type="domain" description="Laminin IV type A" evidence="14">
    <location>
        <begin position="88"/>
        <end position="283"/>
    </location>
</feature>
<dbReference type="InterPro" id="IPR002049">
    <property type="entry name" value="LE_dom"/>
</dbReference>
<feature type="compositionally biased region" description="Basic residues" evidence="12">
    <location>
        <begin position="835"/>
        <end position="847"/>
    </location>
</feature>